<dbReference type="SUPFAM" id="SSF56925">
    <property type="entry name" value="OMPA-like"/>
    <property type="match status" value="1"/>
</dbReference>
<evidence type="ECO:0000256" key="1">
    <source>
        <dbReference type="ARBA" id="ARBA00022729"/>
    </source>
</evidence>
<dbReference type="EMBL" id="CP136522">
    <property type="protein sequence ID" value="WOT04535.1"/>
    <property type="molecule type" value="Genomic_DNA"/>
</dbReference>
<feature type="signal peptide" evidence="2">
    <location>
        <begin position="1"/>
        <end position="19"/>
    </location>
</feature>
<reference evidence="4 5" key="1">
    <citation type="submission" date="2023-10" db="EMBL/GenBank/DDBJ databases">
        <title>Complete genome sequence of Shewanella sp. DAU334.</title>
        <authorList>
            <person name="Lee Y.-S."/>
            <person name="Jeong H.-R."/>
            <person name="Hwang E.-J."/>
            <person name="Choi Y.-L."/>
            <person name="Kim G.-D."/>
        </authorList>
    </citation>
    <scope>NUCLEOTIDE SEQUENCE [LARGE SCALE GENOMIC DNA]</scope>
    <source>
        <strain evidence="4 5">DAU334</strain>
    </source>
</reference>
<evidence type="ECO:0000313" key="4">
    <source>
        <dbReference type="EMBL" id="WOT04535.1"/>
    </source>
</evidence>
<dbReference type="InterPro" id="IPR027385">
    <property type="entry name" value="Beta-barrel_OMP"/>
</dbReference>
<dbReference type="Gene3D" id="2.40.160.20">
    <property type="match status" value="1"/>
</dbReference>
<dbReference type="RefSeq" id="WP_310472171.1">
    <property type="nucleotide sequence ID" value="NZ_CP136522.1"/>
</dbReference>
<accession>A0ABZ0JW49</accession>
<keyword evidence="5" id="KW-1185">Reference proteome</keyword>
<name>A0ABZ0JW49_9GAMM</name>
<feature type="chain" id="PRO_5046527530" evidence="2">
    <location>
        <begin position="20"/>
        <end position="203"/>
    </location>
</feature>
<dbReference type="Pfam" id="PF13505">
    <property type="entry name" value="OMP_b-brl"/>
    <property type="match status" value="1"/>
</dbReference>
<sequence>MNRISALFLTLCCSSPLMANVYIAPFSGYGFGASEFNVYSTQNNDYGTVKVSESEHYGLMLGINTDDLGNVYLLYSHQTTDLRSNNLFSPALLTPIEVDYLHVGGSLYFPVKRANPYITTSFGLTQMRPGDAYATETRFSMALGTGIEFNPTSRLAIFAEVKAYATFINANNELFCNGHSCVWNVQSDIMWQGQANIGASLKF</sequence>
<dbReference type="Proteomes" id="UP001529491">
    <property type="component" value="Chromosome"/>
</dbReference>
<feature type="domain" description="Outer membrane protein beta-barrel" evidence="3">
    <location>
        <begin position="6"/>
        <end position="203"/>
    </location>
</feature>
<evidence type="ECO:0000259" key="3">
    <source>
        <dbReference type="Pfam" id="PF13505"/>
    </source>
</evidence>
<protein>
    <submittedName>
        <fullName evidence="4">Outer membrane beta-barrel protein</fullName>
    </submittedName>
</protein>
<evidence type="ECO:0000313" key="5">
    <source>
        <dbReference type="Proteomes" id="UP001529491"/>
    </source>
</evidence>
<keyword evidence="1 2" id="KW-0732">Signal</keyword>
<proteinExistence type="predicted"/>
<gene>
    <name evidence="4" type="ORF">RGE70_14565</name>
</gene>
<organism evidence="4 5">
    <name type="scientific">Shewanella youngdeokensis</name>
    <dbReference type="NCBI Taxonomy" id="2999068"/>
    <lineage>
        <taxon>Bacteria</taxon>
        <taxon>Pseudomonadati</taxon>
        <taxon>Pseudomonadota</taxon>
        <taxon>Gammaproteobacteria</taxon>
        <taxon>Alteromonadales</taxon>
        <taxon>Shewanellaceae</taxon>
        <taxon>Shewanella</taxon>
    </lineage>
</organism>
<evidence type="ECO:0000256" key="2">
    <source>
        <dbReference type="SAM" id="SignalP"/>
    </source>
</evidence>
<dbReference type="InterPro" id="IPR011250">
    <property type="entry name" value="OMP/PagP_B-barrel"/>
</dbReference>